<dbReference type="EMBL" id="BJOV01000002">
    <property type="protein sequence ID" value="GEE00361.1"/>
    <property type="molecule type" value="Genomic_DNA"/>
</dbReference>
<evidence type="ECO:0000256" key="2">
    <source>
        <dbReference type="ARBA" id="ARBA00023015"/>
    </source>
</evidence>
<dbReference type="AlphaFoldDB" id="A0A7I9V5Q3"/>
<accession>A0A7I9V5Q3</accession>
<dbReference type="GO" id="GO:0003700">
    <property type="term" value="F:DNA-binding transcription factor activity"/>
    <property type="evidence" value="ECO:0007669"/>
    <property type="project" value="InterPro"/>
</dbReference>
<feature type="domain" description="HTH lysR-type" evidence="4">
    <location>
        <begin position="7"/>
        <end position="51"/>
    </location>
</feature>
<dbReference type="GO" id="GO:0000976">
    <property type="term" value="F:transcription cis-regulatory region binding"/>
    <property type="evidence" value="ECO:0007669"/>
    <property type="project" value="TreeGrafter"/>
</dbReference>
<keyword evidence="6" id="KW-1185">Reference proteome</keyword>
<proteinExistence type="inferred from homology"/>
<evidence type="ECO:0000313" key="6">
    <source>
        <dbReference type="Proteomes" id="UP000444960"/>
    </source>
</evidence>
<sequence length="51" mass="5510">MPAPKPPSLDQLRTFLAVFRAGSLSDAARQMGVSQPSVTNHVAALEKWFGK</sequence>
<dbReference type="Pfam" id="PF00126">
    <property type="entry name" value="HTH_1"/>
    <property type="match status" value="1"/>
</dbReference>
<protein>
    <recommendedName>
        <fullName evidence="4">HTH lysR-type domain-containing protein</fullName>
    </recommendedName>
</protein>
<organism evidence="5 6">
    <name type="scientific">Gordonia spumicola</name>
    <dbReference type="NCBI Taxonomy" id="589161"/>
    <lineage>
        <taxon>Bacteria</taxon>
        <taxon>Bacillati</taxon>
        <taxon>Actinomycetota</taxon>
        <taxon>Actinomycetes</taxon>
        <taxon>Mycobacteriales</taxon>
        <taxon>Gordoniaceae</taxon>
        <taxon>Gordonia</taxon>
    </lineage>
</organism>
<dbReference type="Gene3D" id="1.10.10.10">
    <property type="entry name" value="Winged helix-like DNA-binding domain superfamily/Winged helix DNA-binding domain"/>
    <property type="match status" value="1"/>
</dbReference>
<gene>
    <name evidence="5" type="ORF">nbrc107696_08070</name>
</gene>
<dbReference type="InterPro" id="IPR000847">
    <property type="entry name" value="LysR_HTH_N"/>
</dbReference>
<dbReference type="InterPro" id="IPR036388">
    <property type="entry name" value="WH-like_DNA-bd_sf"/>
</dbReference>
<evidence type="ECO:0000256" key="3">
    <source>
        <dbReference type="ARBA" id="ARBA00023163"/>
    </source>
</evidence>
<dbReference type="Proteomes" id="UP000444960">
    <property type="component" value="Unassembled WGS sequence"/>
</dbReference>
<dbReference type="RefSeq" id="WP_161894265.1">
    <property type="nucleotide sequence ID" value="NZ_BJOV01000002.1"/>
</dbReference>
<evidence type="ECO:0000313" key="5">
    <source>
        <dbReference type="EMBL" id="GEE00361.1"/>
    </source>
</evidence>
<keyword evidence="3" id="KW-0804">Transcription</keyword>
<dbReference type="PROSITE" id="PS50931">
    <property type="entry name" value="HTH_LYSR"/>
    <property type="match status" value="1"/>
</dbReference>
<keyword evidence="2" id="KW-0805">Transcription regulation</keyword>
<evidence type="ECO:0000256" key="1">
    <source>
        <dbReference type="ARBA" id="ARBA00009437"/>
    </source>
</evidence>
<evidence type="ECO:0000259" key="4">
    <source>
        <dbReference type="PROSITE" id="PS50931"/>
    </source>
</evidence>
<reference evidence="6" key="1">
    <citation type="submission" date="2019-06" db="EMBL/GenBank/DDBJ databases">
        <title>Gordonia isolated from sludge of a wastewater treatment plant.</title>
        <authorList>
            <person name="Tamura T."/>
            <person name="Aoyama K."/>
            <person name="Kang Y."/>
            <person name="Saito S."/>
            <person name="Akiyama N."/>
            <person name="Yazawa K."/>
            <person name="Gonoi T."/>
            <person name="Mikami Y."/>
        </authorList>
    </citation>
    <scope>NUCLEOTIDE SEQUENCE [LARGE SCALE GENOMIC DNA]</scope>
    <source>
        <strain evidence="6">NBRC 107696</strain>
    </source>
</reference>
<comment type="caution">
    <text evidence="5">The sequence shown here is derived from an EMBL/GenBank/DDBJ whole genome shotgun (WGS) entry which is preliminary data.</text>
</comment>
<dbReference type="OrthoDB" id="9789529at2"/>
<dbReference type="PANTHER" id="PTHR30126:SF39">
    <property type="entry name" value="HTH-TYPE TRANSCRIPTIONAL REGULATOR CYSL"/>
    <property type="match status" value="1"/>
</dbReference>
<name>A0A7I9V5Q3_9ACTN</name>
<comment type="similarity">
    <text evidence="1">Belongs to the LysR transcriptional regulatory family.</text>
</comment>
<dbReference type="InterPro" id="IPR036390">
    <property type="entry name" value="WH_DNA-bd_sf"/>
</dbReference>
<dbReference type="PANTHER" id="PTHR30126">
    <property type="entry name" value="HTH-TYPE TRANSCRIPTIONAL REGULATOR"/>
    <property type="match status" value="1"/>
</dbReference>
<dbReference type="SUPFAM" id="SSF46785">
    <property type="entry name" value="Winged helix' DNA-binding domain"/>
    <property type="match status" value="1"/>
</dbReference>